<organism evidence="2 3">
    <name type="scientific">Nyssa sinensis</name>
    <dbReference type="NCBI Taxonomy" id="561372"/>
    <lineage>
        <taxon>Eukaryota</taxon>
        <taxon>Viridiplantae</taxon>
        <taxon>Streptophyta</taxon>
        <taxon>Embryophyta</taxon>
        <taxon>Tracheophyta</taxon>
        <taxon>Spermatophyta</taxon>
        <taxon>Magnoliopsida</taxon>
        <taxon>eudicotyledons</taxon>
        <taxon>Gunneridae</taxon>
        <taxon>Pentapetalae</taxon>
        <taxon>asterids</taxon>
        <taxon>Cornales</taxon>
        <taxon>Nyssaceae</taxon>
        <taxon>Nyssa</taxon>
    </lineage>
</organism>
<reference evidence="2 3" key="1">
    <citation type="submission" date="2019-09" db="EMBL/GenBank/DDBJ databases">
        <title>A chromosome-level genome assembly of the Chinese tupelo Nyssa sinensis.</title>
        <authorList>
            <person name="Yang X."/>
            <person name="Kang M."/>
            <person name="Yang Y."/>
            <person name="Xiong H."/>
            <person name="Wang M."/>
            <person name="Zhang Z."/>
            <person name="Wang Z."/>
            <person name="Wu H."/>
            <person name="Ma T."/>
            <person name="Liu J."/>
            <person name="Xi Z."/>
        </authorList>
    </citation>
    <scope>NUCLEOTIDE SEQUENCE [LARGE SCALE GENOMIC DNA]</scope>
    <source>
        <strain evidence="2">J267</strain>
        <tissue evidence="2">Leaf</tissue>
    </source>
</reference>
<evidence type="ECO:0000313" key="2">
    <source>
        <dbReference type="EMBL" id="KAA8539070.1"/>
    </source>
</evidence>
<dbReference type="OrthoDB" id="1559178at2759"/>
<proteinExistence type="predicted"/>
<protein>
    <submittedName>
        <fullName evidence="2">Uncharacterized protein</fullName>
    </submittedName>
</protein>
<keyword evidence="3" id="KW-1185">Reference proteome</keyword>
<evidence type="ECO:0000313" key="3">
    <source>
        <dbReference type="Proteomes" id="UP000325577"/>
    </source>
</evidence>
<feature type="region of interest" description="Disordered" evidence="1">
    <location>
        <begin position="176"/>
        <end position="198"/>
    </location>
</feature>
<feature type="compositionally biased region" description="Acidic residues" evidence="1">
    <location>
        <begin position="179"/>
        <end position="191"/>
    </location>
</feature>
<evidence type="ECO:0000256" key="1">
    <source>
        <dbReference type="SAM" id="MobiDB-lite"/>
    </source>
</evidence>
<sequence length="198" mass="21544">MSCYGGSVSFCHFLGSSSEESSLVSICYCSNSSPCHLGFPIDEPLVREFYANLETVHDQVTTRAFVRGINFDLTRTLIAKTLGIPREDQPSFPYAPALSLGMSCVITTICVSQYVPIYTSDMVRELSGPYTRCTLTQSQRHVGPVDADAITDMEAIHEHQDQFVASLSAMATNLHSLIPDDDGDDGDDGDFPLDSSTA</sequence>
<dbReference type="Proteomes" id="UP000325577">
    <property type="component" value="Linkage Group LG14"/>
</dbReference>
<accession>A0A5J5B9E6</accession>
<dbReference type="EMBL" id="CM018037">
    <property type="protein sequence ID" value="KAA8539070.1"/>
    <property type="molecule type" value="Genomic_DNA"/>
</dbReference>
<dbReference type="AlphaFoldDB" id="A0A5J5B9E6"/>
<gene>
    <name evidence="2" type="ORF">F0562_025762</name>
</gene>
<name>A0A5J5B9E6_9ASTE</name>